<protein>
    <submittedName>
        <fullName evidence="2">Uncharacterized protein</fullName>
    </submittedName>
</protein>
<comment type="caution">
    <text evidence="2">The sequence shown here is derived from an EMBL/GenBank/DDBJ whole genome shotgun (WGS) entry which is preliminary data.</text>
</comment>
<reference evidence="2 3" key="1">
    <citation type="journal article" date="2018" name="Biotechnol. Adv.">
        <title>Improved genomic resources and new bioinformatic workflow for the carcinogenic parasite Clonorchis sinensis: Biotechnological implications.</title>
        <authorList>
            <person name="Wang D."/>
            <person name="Korhonen P.K."/>
            <person name="Gasser R.B."/>
            <person name="Young N.D."/>
        </authorList>
    </citation>
    <scope>NUCLEOTIDE SEQUENCE [LARGE SCALE GENOMIC DNA]</scope>
    <source>
        <strain evidence="2">Cs-k2</strain>
    </source>
</reference>
<evidence type="ECO:0000313" key="3">
    <source>
        <dbReference type="Proteomes" id="UP000286415"/>
    </source>
</evidence>
<organism evidence="2 3">
    <name type="scientific">Clonorchis sinensis</name>
    <name type="common">Chinese liver fluke</name>
    <dbReference type="NCBI Taxonomy" id="79923"/>
    <lineage>
        <taxon>Eukaryota</taxon>
        <taxon>Metazoa</taxon>
        <taxon>Spiralia</taxon>
        <taxon>Lophotrochozoa</taxon>
        <taxon>Platyhelminthes</taxon>
        <taxon>Trematoda</taxon>
        <taxon>Digenea</taxon>
        <taxon>Opisthorchiida</taxon>
        <taxon>Opisthorchiata</taxon>
        <taxon>Opisthorchiidae</taxon>
        <taxon>Clonorchis</taxon>
    </lineage>
</organism>
<reference evidence="2 3" key="2">
    <citation type="journal article" date="2021" name="Genomics">
        <title>High-quality reference genome for Clonorchis sinensis.</title>
        <authorList>
            <person name="Young N.D."/>
            <person name="Stroehlein A.J."/>
            <person name="Kinkar L."/>
            <person name="Wang T."/>
            <person name="Sohn W.M."/>
            <person name="Chang B.C.H."/>
            <person name="Kaur P."/>
            <person name="Weisz D."/>
            <person name="Dudchenko O."/>
            <person name="Aiden E.L."/>
            <person name="Korhonen P.K."/>
            <person name="Gasser R.B."/>
        </authorList>
    </citation>
    <scope>NUCLEOTIDE SEQUENCE [LARGE SCALE GENOMIC DNA]</scope>
    <source>
        <strain evidence="2">Cs-k2</strain>
    </source>
</reference>
<feature type="compositionally biased region" description="Basic and acidic residues" evidence="1">
    <location>
        <begin position="241"/>
        <end position="255"/>
    </location>
</feature>
<evidence type="ECO:0000313" key="2">
    <source>
        <dbReference type="EMBL" id="KAG5448832.1"/>
    </source>
</evidence>
<gene>
    <name evidence="2" type="ORF">CSKR_103519</name>
</gene>
<dbReference type="InParanoid" id="A0A3R7JJM7"/>
<dbReference type="EMBL" id="NIRI02000042">
    <property type="protein sequence ID" value="KAG5448832.1"/>
    <property type="molecule type" value="Genomic_DNA"/>
</dbReference>
<accession>A0A3R7JJM7</accession>
<evidence type="ECO:0000256" key="1">
    <source>
        <dbReference type="SAM" id="MobiDB-lite"/>
    </source>
</evidence>
<sequence length="273" mass="30660">MDVRLFARTSLPFLKSAGYRPSAPGALSRSRVDISHSICVVDGGLVLGPLDPPNGCVGDQLNCSLKYSAHRSRRRLRECIVVPSFSHTVSLISAFFRLAEQTGTQKNRAQSIGFLMTSSEVTFCEPFEAYFRRHHRHQRTVTSMLALVHHCRITTKFIQLYLKPQSESKKWTTEVFKRSTKPSEKKLTARTPVCLATSPVSRMGLQGPHPERHTTPTPPIHFVISFTPFCQVKRHPTSSLRHSEGGTENENRPATEADAAGRFPYVCAYMYIT</sequence>
<dbReference type="AlphaFoldDB" id="A0A3R7JJM7"/>
<proteinExistence type="predicted"/>
<feature type="region of interest" description="Disordered" evidence="1">
    <location>
        <begin position="237"/>
        <end position="256"/>
    </location>
</feature>
<name>A0A3R7JJM7_CLOSI</name>
<keyword evidence="3" id="KW-1185">Reference proteome</keyword>
<dbReference type="Proteomes" id="UP000286415">
    <property type="component" value="Unassembled WGS sequence"/>
</dbReference>